<comment type="caution">
    <text evidence="2">The sequence shown here is derived from an EMBL/GenBank/DDBJ whole genome shotgun (WGS) entry which is preliminary data.</text>
</comment>
<evidence type="ECO:0000256" key="1">
    <source>
        <dbReference type="SAM" id="MobiDB-lite"/>
    </source>
</evidence>
<name>A0A433QRF4_9FUNG</name>
<evidence type="ECO:0000313" key="3">
    <source>
        <dbReference type="Proteomes" id="UP000274822"/>
    </source>
</evidence>
<gene>
    <name evidence="2" type="ORF">BC938DRAFT_475636</name>
</gene>
<dbReference type="EMBL" id="RBNJ01002125">
    <property type="protein sequence ID" value="RUS32350.1"/>
    <property type="molecule type" value="Genomic_DNA"/>
</dbReference>
<sequence>MEMLLHPVQILEEVLAKGCGAVKFFGKINSYSFAQKERAEKVFLDALKEIASRNGEQAKKARILLDTFDDHINSTPVQRFWEEVRLRNEEAATRRAQLILAEKKKQRVFCIDSDVAEEHISSSHRLLSESKARGTPFDVSFDEYVDLGLERKRKHSVDNIPSDEEDGENSVKEVTKNHFEFGKTSPEPEEPAGSSEVNAIYRASTPSGVVPASGTIPPFSVASTNITDEIATGTDEEEFNNEHRALFVHAYGELLDEHKWRLRSGRVVEDVMFEKGLKFRYVSFCYVAGDPNITGLFTPEEREEIEAEPKSIQPFIANGTFHKFYNKFASCETANDLRKLLYGTSHEELLSDGPLQGESWHCQMYHAFLTDILLQDGRIDCFREDLSEAWLLANPFHVLQLMFNDKKNVFFLPGEKCGIAVGERKNKQRALPGMKEMARKAVGKKGDGYVRLFDGTAKDLAATEAGAQWKGAKGTKLMVESLGTLPKVLRDIWMSNVRRAGENERVLRSLAVPGLAIYGPMVAFLLLDSPKGYVTRCFVNDWKELSTTVSKETLKANGRVFLDFLLTRLHVLRNEDLIVGNAKSSEGEEEDEDPGLALLQEFSSPKRAPLAMPLSHPTPKRRKASVPGNACERRPSASGSAM</sequence>
<proteinExistence type="predicted"/>
<protein>
    <submittedName>
        <fullName evidence="2">Uncharacterized protein</fullName>
    </submittedName>
</protein>
<feature type="region of interest" description="Disordered" evidence="1">
    <location>
        <begin position="583"/>
        <end position="642"/>
    </location>
</feature>
<accession>A0A433QRF4</accession>
<keyword evidence="3" id="KW-1185">Reference proteome</keyword>
<dbReference type="AlphaFoldDB" id="A0A433QRF4"/>
<dbReference type="Proteomes" id="UP000274822">
    <property type="component" value="Unassembled WGS sequence"/>
</dbReference>
<evidence type="ECO:0000313" key="2">
    <source>
        <dbReference type="EMBL" id="RUS32350.1"/>
    </source>
</evidence>
<reference evidence="2 3" key="1">
    <citation type="journal article" date="2018" name="New Phytol.">
        <title>Phylogenomics of Endogonaceae and evolution of mycorrhizas within Mucoromycota.</title>
        <authorList>
            <person name="Chang Y."/>
            <person name="Desiro A."/>
            <person name="Na H."/>
            <person name="Sandor L."/>
            <person name="Lipzen A."/>
            <person name="Clum A."/>
            <person name="Barry K."/>
            <person name="Grigoriev I.V."/>
            <person name="Martin F.M."/>
            <person name="Stajich J.E."/>
            <person name="Smith M.E."/>
            <person name="Bonito G."/>
            <person name="Spatafora J.W."/>
        </authorList>
    </citation>
    <scope>NUCLEOTIDE SEQUENCE [LARGE SCALE GENOMIC DNA]</scope>
    <source>
        <strain evidence="2 3">AD002</strain>
    </source>
</reference>
<organism evidence="2 3">
    <name type="scientific">Jimgerdemannia flammicorona</name>
    <dbReference type="NCBI Taxonomy" id="994334"/>
    <lineage>
        <taxon>Eukaryota</taxon>
        <taxon>Fungi</taxon>
        <taxon>Fungi incertae sedis</taxon>
        <taxon>Mucoromycota</taxon>
        <taxon>Mucoromycotina</taxon>
        <taxon>Endogonomycetes</taxon>
        <taxon>Endogonales</taxon>
        <taxon>Endogonaceae</taxon>
        <taxon>Jimgerdemannia</taxon>
    </lineage>
</organism>